<protein>
    <submittedName>
        <fullName evidence="4">ABC transporter ATP-binding protein</fullName>
    </submittedName>
</protein>
<proteinExistence type="predicted"/>
<organism evidence="4 5">
    <name type="scientific">Ruminococcus difficilis</name>
    <dbReference type="NCBI Taxonomy" id="2763069"/>
    <lineage>
        <taxon>Bacteria</taxon>
        <taxon>Bacillati</taxon>
        <taxon>Bacillota</taxon>
        <taxon>Clostridia</taxon>
        <taxon>Eubacteriales</taxon>
        <taxon>Oscillospiraceae</taxon>
        <taxon>Ruminococcus</taxon>
    </lineage>
</organism>
<dbReference type="Proteomes" id="UP000633365">
    <property type="component" value="Unassembled WGS sequence"/>
</dbReference>
<keyword evidence="1" id="KW-0547">Nucleotide-binding</keyword>
<reference evidence="4" key="1">
    <citation type="submission" date="2021-01" db="EMBL/GenBank/DDBJ databases">
        <title>Genome public.</title>
        <authorList>
            <person name="Liu C."/>
            <person name="Sun Q."/>
        </authorList>
    </citation>
    <scope>NUCLEOTIDE SEQUENCE</scope>
    <source>
        <strain evidence="4">M6</strain>
    </source>
</reference>
<keyword evidence="2 4" id="KW-0067">ATP-binding</keyword>
<accession>A0A934U3J5</accession>
<sequence length="240" mass="27211">MNINLSNVKKSFKKQTVLDNVNLNVESGTIMCLLGPSGSGKTTLIRIIIGALKADEGTIKIGEYGIPGFEPLKHIGFMPQNDGVYNDMSAMDNLKFYGQLHRIKKRELNERVEKTLKLVELWDERNKLVTNYSGGMKKRLSLAIALLHEPEVLLLDEPTVGIDPLLRRSIWDEFHKLKISGKTIIVSTHVMDEVKECDNAAFLYYGQIIKNDTVDNILESFSGNIEEIFLKWRTNNENNC</sequence>
<dbReference type="SUPFAM" id="SSF52540">
    <property type="entry name" value="P-loop containing nucleoside triphosphate hydrolases"/>
    <property type="match status" value="1"/>
</dbReference>
<dbReference type="Gene3D" id="3.40.50.300">
    <property type="entry name" value="P-loop containing nucleotide triphosphate hydrolases"/>
    <property type="match status" value="1"/>
</dbReference>
<dbReference type="InterPro" id="IPR003593">
    <property type="entry name" value="AAA+_ATPase"/>
</dbReference>
<evidence type="ECO:0000256" key="1">
    <source>
        <dbReference type="ARBA" id="ARBA00022741"/>
    </source>
</evidence>
<dbReference type="InterPro" id="IPR027417">
    <property type="entry name" value="P-loop_NTPase"/>
</dbReference>
<comment type="caution">
    <text evidence="4">The sequence shown here is derived from an EMBL/GenBank/DDBJ whole genome shotgun (WGS) entry which is preliminary data.</text>
</comment>
<dbReference type="Pfam" id="PF00005">
    <property type="entry name" value="ABC_tran"/>
    <property type="match status" value="1"/>
</dbReference>
<dbReference type="GO" id="GO:0005524">
    <property type="term" value="F:ATP binding"/>
    <property type="evidence" value="ECO:0007669"/>
    <property type="project" value="UniProtKB-KW"/>
</dbReference>
<dbReference type="PROSITE" id="PS50893">
    <property type="entry name" value="ABC_TRANSPORTER_2"/>
    <property type="match status" value="1"/>
</dbReference>
<keyword evidence="5" id="KW-1185">Reference proteome</keyword>
<evidence type="ECO:0000259" key="3">
    <source>
        <dbReference type="PROSITE" id="PS50893"/>
    </source>
</evidence>
<dbReference type="PROSITE" id="PS00211">
    <property type="entry name" value="ABC_TRANSPORTER_1"/>
    <property type="match status" value="1"/>
</dbReference>
<dbReference type="CDD" id="cd03230">
    <property type="entry name" value="ABC_DR_subfamily_A"/>
    <property type="match status" value="1"/>
</dbReference>
<evidence type="ECO:0000313" key="4">
    <source>
        <dbReference type="EMBL" id="MBK6088392.1"/>
    </source>
</evidence>
<evidence type="ECO:0000313" key="5">
    <source>
        <dbReference type="Proteomes" id="UP000633365"/>
    </source>
</evidence>
<dbReference type="PANTHER" id="PTHR43038:SF3">
    <property type="entry name" value="ABC TRANSPORTER G FAMILY MEMBER 20 ISOFORM X1"/>
    <property type="match status" value="1"/>
</dbReference>
<dbReference type="PANTHER" id="PTHR43038">
    <property type="entry name" value="ATP-BINDING CASSETTE, SUB-FAMILY H, MEMBER 1"/>
    <property type="match status" value="1"/>
</dbReference>
<dbReference type="InterPro" id="IPR003439">
    <property type="entry name" value="ABC_transporter-like_ATP-bd"/>
</dbReference>
<evidence type="ECO:0000256" key="2">
    <source>
        <dbReference type="ARBA" id="ARBA00022840"/>
    </source>
</evidence>
<dbReference type="InterPro" id="IPR017871">
    <property type="entry name" value="ABC_transporter-like_CS"/>
</dbReference>
<gene>
    <name evidence="4" type="ORF">JKK62_06920</name>
</gene>
<dbReference type="EMBL" id="JAEQMG010000054">
    <property type="protein sequence ID" value="MBK6088392.1"/>
    <property type="molecule type" value="Genomic_DNA"/>
</dbReference>
<feature type="domain" description="ABC transporter" evidence="3">
    <location>
        <begin position="3"/>
        <end position="230"/>
    </location>
</feature>
<dbReference type="AlphaFoldDB" id="A0A934U3J5"/>
<dbReference type="GO" id="GO:0016887">
    <property type="term" value="F:ATP hydrolysis activity"/>
    <property type="evidence" value="ECO:0007669"/>
    <property type="project" value="InterPro"/>
</dbReference>
<dbReference type="SMART" id="SM00382">
    <property type="entry name" value="AAA"/>
    <property type="match status" value="1"/>
</dbReference>
<name>A0A934U3J5_9FIRM</name>